<proteinExistence type="predicted"/>
<comment type="caution">
    <text evidence="2">The sequence shown here is derived from an EMBL/GenBank/DDBJ whole genome shotgun (WGS) entry which is preliminary data.</text>
</comment>
<reference evidence="2" key="1">
    <citation type="submission" date="2020-05" db="EMBL/GenBank/DDBJ databases">
        <title>Phylogenomic resolution of chytrid fungi.</title>
        <authorList>
            <person name="Stajich J.E."/>
            <person name="Amses K."/>
            <person name="Simmons R."/>
            <person name="Seto K."/>
            <person name="Myers J."/>
            <person name="Bonds A."/>
            <person name="Quandt C.A."/>
            <person name="Barry K."/>
            <person name="Liu P."/>
            <person name="Grigoriev I."/>
            <person name="Longcore J.E."/>
            <person name="James T.Y."/>
        </authorList>
    </citation>
    <scope>NUCLEOTIDE SEQUENCE</scope>
    <source>
        <strain evidence="2">JEL0379</strain>
    </source>
</reference>
<accession>A0AAD5XLQ0</accession>
<gene>
    <name evidence="2" type="ORF">HDU87_000605</name>
</gene>
<evidence type="ECO:0000256" key="1">
    <source>
        <dbReference type="SAM" id="MobiDB-lite"/>
    </source>
</evidence>
<sequence length="219" mass="23938">MSELPAYSEVERASSSRSARPPPNDTEEAPLATLIPPRYERAPPSAGPPRDLLASLIPLQSSDRRRFYFVSSAYIAAILSTREVIPERRGTGVGLLNDKVNFYVPDRFTPEQFVESYLPHLVALPYVSANVTGTLYVNPISIVQLKNVKGTASLCVAAGESTIENRTWTESREFAIPLPVAVCVRKLDPMGFERMAQDLADTNLGAGNRISAGFTGGRR</sequence>
<organism evidence="2 3">
    <name type="scientific">Geranomyces variabilis</name>
    <dbReference type="NCBI Taxonomy" id="109894"/>
    <lineage>
        <taxon>Eukaryota</taxon>
        <taxon>Fungi</taxon>
        <taxon>Fungi incertae sedis</taxon>
        <taxon>Chytridiomycota</taxon>
        <taxon>Chytridiomycota incertae sedis</taxon>
        <taxon>Chytridiomycetes</taxon>
        <taxon>Spizellomycetales</taxon>
        <taxon>Powellomycetaceae</taxon>
        <taxon>Geranomyces</taxon>
    </lineage>
</organism>
<dbReference type="EMBL" id="JADGJQ010000106">
    <property type="protein sequence ID" value="KAJ3169434.1"/>
    <property type="molecule type" value="Genomic_DNA"/>
</dbReference>
<evidence type="ECO:0000313" key="2">
    <source>
        <dbReference type="EMBL" id="KAJ3169434.1"/>
    </source>
</evidence>
<keyword evidence="3" id="KW-1185">Reference proteome</keyword>
<dbReference type="AlphaFoldDB" id="A0AAD5XLQ0"/>
<evidence type="ECO:0000313" key="3">
    <source>
        <dbReference type="Proteomes" id="UP001212152"/>
    </source>
</evidence>
<feature type="region of interest" description="Disordered" evidence="1">
    <location>
        <begin position="1"/>
        <end position="48"/>
    </location>
</feature>
<dbReference type="Proteomes" id="UP001212152">
    <property type="component" value="Unassembled WGS sequence"/>
</dbReference>
<name>A0AAD5XLQ0_9FUNG</name>
<protein>
    <submittedName>
        <fullName evidence="2">Uncharacterized protein</fullName>
    </submittedName>
</protein>